<dbReference type="EMBL" id="CP007452">
    <property type="protein sequence ID" value="AHM55802.1"/>
    <property type="molecule type" value="Genomic_DNA"/>
</dbReference>
<reference evidence="1 2" key="1">
    <citation type="journal article" date="2014" name="Genome Announc.">
        <title>Complete Genome Sequence of Amino Acid-Utilizing Eubacterium acidaminophilum al-2 (DSM 3953).</title>
        <authorList>
            <person name="Poehlein A."/>
            <person name="Andreesen J.R."/>
            <person name="Daniel R."/>
        </authorList>
    </citation>
    <scope>NUCLEOTIDE SEQUENCE [LARGE SCALE GENOMIC DNA]</scope>
    <source>
        <strain evidence="1 2">DSM 3953</strain>
    </source>
</reference>
<dbReference type="PATRIC" id="fig|1286171.3.peg.442"/>
<proteinExistence type="predicted"/>
<evidence type="ECO:0000313" key="1">
    <source>
        <dbReference type="EMBL" id="AHM55802.1"/>
    </source>
</evidence>
<dbReference type="KEGG" id="eac:EAL2_c05000"/>
<keyword evidence="2" id="KW-1185">Reference proteome</keyword>
<evidence type="ECO:0000313" key="2">
    <source>
        <dbReference type="Proteomes" id="UP000019591"/>
    </source>
</evidence>
<dbReference type="Proteomes" id="UP000019591">
    <property type="component" value="Chromosome"/>
</dbReference>
<dbReference type="HOGENOM" id="CLU_3199914_0_0_9"/>
<dbReference type="AlphaFoldDB" id="W8THZ2"/>
<accession>W8THZ2</accession>
<organism evidence="1 2">
    <name type="scientific">Peptoclostridium acidaminophilum DSM 3953</name>
    <dbReference type="NCBI Taxonomy" id="1286171"/>
    <lineage>
        <taxon>Bacteria</taxon>
        <taxon>Bacillati</taxon>
        <taxon>Bacillota</taxon>
        <taxon>Clostridia</taxon>
        <taxon>Peptostreptococcales</taxon>
        <taxon>Peptoclostridiaceae</taxon>
        <taxon>Peptoclostridium</taxon>
    </lineage>
</organism>
<sequence>MNDSFTTPKTLKTEEIKSSARGNAIDIPMIEITKFNNELIFGSLL</sequence>
<gene>
    <name evidence="1" type="ORF">EAL2_c05000</name>
</gene>
<protein>
    <submittedName>
        <fullName evidence="1">Uncharacterized protein</fullName>
    </submittedName>
</protein>
<name>W8THZ2_PEPAC</name>